<evidence type="ECO:0000313" key="4">
    <source>
        <dbReference type="Proteomes" id="UP000013165"/>
    </source>
</evidence>
<dbReference type="Pfam" id="PF01551">
    <property type="entry name" value="Peptidase_M23"/>
    <property type="match status" value="1"/>
</dbReference>
<dbReference type="STRING" id="626887.J057_00454"/>
<dbReference type="PATRIC" id="fig|626887.3.peg.84"/>
<comment type="caution">
    <text evidence="3">The sequence shown here is derived from an EMBL/GenBank/DDBJ whole genome shotgun (WGS) entry which is preliminary data.</text>
</comment>
<dbReference type="PANTHER" id="PTHR21666:SF285">
    <property type="entry name" value="M23 FAMILY METALLOPEPTIDASE"/>
    <property type="match status" value="1"/>
</dbReference>
<keyword evidence="4" id="KW-1185">Reference proteome</keyword>
<sequence length="280" mass="29980">MLLAAGVIAGGEVAAEPATLKGKLVPGSLVYGQVAPGSRLWLNDAPVRVDHGGRFALGFGRDARSTHTLRVEGPDGVMTLQTIELSSRAYNVQRIEGVPSRTVTPSKEHLARIRAEAQQVREARAVVSDREDFAGPYIWPARGRITGVYGSQRVYNGEPRRPHYGVDIAAPRGAPVVAPAAGTVTLAEPDLFYSGGTVILDHGYGVNSTFLHMDAVEVKVGQAVVQGERIGKVGSTGRSTGPHLDWRMNWYDERVDPVSVAPPLVDGHTPERDHLSQAGD</sequence>
<dbReference type="OrthoDB" id="9805070at2"/>
<dbReference type="CDD" id="cd12797">
    <property type="entry name" value="M23_peptidase"/>
    <property type="match status" value="1"/>
</dbReference>
<feature type="region of interest" description="Disordered" evidence="1">
    <location>
        <begin position="261"/>
        <end position="280"/>
    </location>
</feature>
<gene>
    <name evidence="3" type="ORF">J057_00454</name>
</gene>
<evidence type="ECO:0000313" key="3">
    <source>
        <dbReference type="EMBL" id="ENO17179.2"/>
    </source>
</evidence>
<dbReference type="FunFam" id="2.70.70.10:FF:000019">
    <property type="entry name" value="M23 family peptidase"/>
    <property type="match status" value="1"/>
</dbReference>
<proteinExistence type="predicted"/>
<protein>
    <submittedName>
        <fullName evidence="3">M23 family peptidase</fullName>
    </submittedName>
</protein>
<feature type="compositionally biased region" description="Basic and acidic residues" evidence="1">
    <location>
        <begin position="268"/>
        <end position="280"/>
    </location>
</feature>
<dbReference type="eggNOG" id="COG0739">
    <property type="taxonomic scope" value="Bacteria"/>
</dbReference>
<reference evidence="3 4" key="1">
    <citation type="journal article" date="2013" name="Genome Announc.">
        <title>Genome Sequence of the Polycyclic Aromatic Hydrocarbon-Degrading Bacterium Strain Marinobacter nanhaiticus D15-8WT.</title>
        <authorList>
            <person name="Cui Z."/>
            <person name="Gao W."/>
            <person name="Li Q."/>
            <person name="Xu G."/>
            <person name="Zheng L."/>
        </authorList>
    </citation>
    <scope>NUCLEOTIDE SEQUENCE [LARGE SCALE GENOMIC DNA]</scope>
    <source>
        <strain evidence="3 4">D15-8W</strain>
    </source>
</reference>
<dbReference type="GO" id="GO:0004222">
    <property type="term" value="F:metalloendopeptidase activity"/>
    <property type="evidence" value="ECO:0007669"/>
    <property type="project" value="TreeGrafter"/>
</dbReference>
<dbReference type="InterPro" id="IPR016047">
    <property type="entry name" value="M23ase_b-sheet_dom"/>
</dbReference>
<evidence type="ECO:0000256" key="1">
    <source>
        <dbReference type="SAM" id="MobiDB-lite"/>
    </source>
</evidence>
<name>N6WAD1_9GAMM</name>
<dbReference type="AlphaFoldDB" id="N6WAD1"/>
<dbReference type="InterPro" id="IPR011055">
    <property type="entry name" value="Dup_hybrid_motif"/>
</dbReference>
<dbReference type="PANTHER" id="PTHR21666">
    <property type="entry name" value="PEPTIDASE-RELATED"/>
    <property type="match status" value="1"/>
</dbReference>
<dbReference type="InterPro" id="IPR050570">
    <property type="entry name" value="Cell_wall_metabolism_enzyme"/>
</dbReference>
<evidence type="ECO:0000259" key="2">
    <source>
        <dbReference type="Pfam" id="PF01551"/>
    </source>
</evidence>
<dbReference type="Gene3D" id="2.70.70.10">
    <property type="entry name" value="Glucose Permease (Domain IIA)"/>
    <property type="match status" value="1"/>
</dbReference>
<dbReference type="Proteomes" id="UP000013165">
    <property type="component" value="Unassembled WGS sequence"/>
</dbReference>
<feature type="domain" description="M23ase beta-sheet core" evidence="2">
    <location>
        <begin position="162"/>
        <end position="257"/>
    </location>
</feature>
<dbReference type="HOGENOM" id="CLU_029425_5_5_6"/>
<organism evidence="3 4">
    <name type="scientific">Marinobacter nanhaiticus D15-8W</name>
    <dbReference type="NCBI Taxonomy" id="626887"/>
    <lineage>
        <taxon>Bacteria</taxon>
        <taxon>Pseudomonadati</taxon>
        <taxon>Pseudomonadota</taxon>
        <taxon>Gammaproteobacteria</taxon>
        <taxon>Pseudomonadales</taxon>
        <taxon>Marinobacteraceae</taxon>
        <taxon>Marinobacter</taxon>
    </lineage>
</organism>
<dbReference type="EMBL" id="APLQ01000004">
    <property type="protein sequence ID" value="ENO17179.2"/>
    <property type="molecule type" value="Genomic_DNA"/>
</dbReference>
<dbReference type="SUPFAM" id="SSF51261">
    <property type="entry name" value="Duplicated hybrid motif"/>
    <property type="match status" value="1"/>
</dbReference>
<accession>N6WAD1</accession>